<gene>
    <name evidence="1" type="ORF">CIK84_11230</name>
</gene>
<sequence>MMAIELPILNTRYSSVNPLFNLHGLLSPGITGGYGGTVGCWAQVTENTLTVSIRVDPRNAEFTDGFILTGLPEELRPSVNTPDTAQQQLFLMKNGKIWLRSSADWKLQDRTEVNAIFIAPRRAS</sequence>
<evidence type="ECO:0000313" key="2">
    <source>
        <dbReference type="Proteomes" id="UP000235739"/>
    </source>
</evidence>
<reference evidence="1 2" key="1">
    <citation type="journal article" date="2017" name="Elife">
        <title>Extensive horizontal gene transfer in cheese-associated bacteria.</title>
        <authorList>
            <person name="Bonham K.S."/>
            <person name="Wolfe B.E."/>
            <person name="Dutton R.J."/>
        </authorList>
    </citation>
    <scope>NUCLEOTIDE SEQUENCE [LARGE SCALE GENOMIC DNA]</scope>
    <source>
        <strain evidence="1 2">JB182</strain>
    </source>
</reference>
<name>A0A2N7RZF8_9MICC</name>
<protein>
    <submittedName>
        <fullName evidence="1">Uncharacterized protein</fullName>
    </submittedName>
</protein>
<comment type="caution">
    <text evidence="1">The sequence shown here is derived from an EMBL/GenBank/DDBJ whole genome shotgun (WGS) entry which is preliminary data.</text>
</comment>
<dbReference type="Proteomes" id="UP000235739">
    <property type="component" value="Unassembled WGS sequence"/>
</dbReference>
<evidence type="ECO:0000313" key="1">
    <source>
        <dbReference type="EMBL" id="PMQ19275.1"/>
    </source>
</evidence>
<dbReference type="RefSeq" id="WP_102598506.1">
    <property type="nucleotide sequence ID" value="NZ_PNQX01000002.1"/>
</dbReference>
<dbReference type="AlphaFoldDB" id="A0A2N7RZF8"/>
<accession>A0A2N7RZF8</accession>
<organism evidence="1 2">
    <name type="scientific">Glutamicibacter arilaitensis</name>
    <dbReference type="NCBI Taxonomy" id="256701"/>
    <lineage>
        <taxon>Bacteria</taxon>
        <taxon>Bacillati</taxon>
        <taxon>Actinomycetota</taxon>
        <taxon>Actinomycetes</taxon>
        <taxon>Micrococcales</taxon>
        <taxon>Micrococcaceae</taxon>
        <taxon>Glutamicibacter</taxon>
    </lineage>
</organism>
<dbReference type="EMBL" id="PNQX01000002">
    <property type="protein sequence ID" value="PMQ19275.1"/>
    <property type="molecule type" value="Genomic_DNA"/>
</dbReference>
<proteinExistence type="predicted"/>